<dbReference type="EMBL" id="WJXW01000017">
    <property type="protein sequence ID" value="KAF9728941.1"/>
    <property type="molecule type" value="Genomic_DNA"/>
</dbReference>
<name>A0A9P6G5D5_9PLEO</name>
<protein>
    <submittedName>
        <fullName evidence="2">Uncharacterized protein</fullName>
    </submittedName>
</protein>
<feature type="region of interest" description="Disordered" evidence="1">
    <location>
        <begin position="41"/>
        <end position="70"/>
    </location>
</feature>
<evidence type="ECO:0000256" key="1">
    <source>
        <dbReference type="SAM" id="MobiDB-lite"/>
    </source>
</evidence>
<proteinExistence type="predicted"/>
<keyword evidence="3" id="KW-1185">Reference proteome</keyword>
<comment type="caution">
    <text evidence="2">The sequence shown here is derived from an EMBL/GenBank/DDBJ whole genome shotgun (WGS) entry which is preliminary data.</text>
</comment>
<reference evidence="2" key="1">
    <citation type="journal article" date="2020" name="Mol. Plant Microbe Interact.">
        <title>Genome Sequence of the Biocontrol Agent Coniothyrium minitans strain Conio (IMI 134523).</title>
        <authorList>
            <person name="Patel D."/>
            <person name="Shittu T.A."/>
            <person name="Baroncelli R."/>
            <person name="Muthumeenakshi S."/>
            <person name="Osborne T.H."/>
            <person name="Janganan T.K."/>
            <person name="Sreenivasaprasad S."/>
        </authorList>
    </citation>
    <scope>NUCLEOTIDE SEQUENCE</scope>
    <source>
        <strain evidence="2">Conio</strain>
    </source>
</reference>
<dbReference type="AlphaFoldDB" id="A0A9P6G5D5"/>
<sequence length="110" mass="12258">MQRHRDPINGTASSSTCRLNVLHNVSPRRTLRSNSALRLHGEGRMHAPLSTPSAETPAALATTKPPSPPAGNCTKLTAIITIQCRYPLTRRHLYALFTFFERQWPIAISR</sequence>
<dbReference type="Proteomes" id="UP000756921">
    <property type="component" value="Unassembled WGS sequence"/>
</dbReference>
<evidence type="ECO:0000313" key="3">
    <source>
        <dbReference type="Proteomes" id="UP000756921"/>
    </source>
</evidence>
<organism evidence="2 3">
    <name type="scientific">Paraphaeosphaeria minitans</name>
    <dbReference type="NCBI Taxonomy" id="565426"/>
    <lineage>
        <taxon>Eukaryota</taxon>
        <taxon>Fungi</taxon>
        <taxon>Dikarya</taxon>
        <taxon>Ascomycota</taxon>
        <taxon>Pezizomycotina</taxon>
        <taxon>Dothideomycetes</taxon>
        <taxon>Pleosporomycetidae</taxon>
        <taxon>Pleosporales</taxon>
        <taxon>Massarineae</taxon>
        <taxon>Didymosphaeriaceae</taxon>
        <taxon>Paraphaeosphaeria</taxon>
    </lineage>
</organism>
<accession>A0A9P6G5D5</accession>
<evidence type="ECO:0000313" key="2">
    <source>
        <dbReference type="EMBL" id="KAF9728941.1"/>
    </source>
</evidence>
<gene>
    <name evidence="2" type="ORF">PMIN01_12631</name>
</gene>